<sequence>MIKRLKSSLAFRLPLFYKKLLQYKKLRAPQKPSSNRNVLMMTGKNHVQLLRWSVFSIARNWHNLPKLTVINDGSISNAAIKKTLRFWQGELHIVSWQQSAVYHKEKNREALIQYATSHPFGKKMAVILHYAEIVPILWVDSDILFFQDPELRLPVFNANFICGGTEDELKAYDHRVLALLPPNNLHTQPGINAGMLYVYGRNIYEDFQLGPILEQVHPGYEFLTEQTIFAYVAGKSAGILWDKRTVKSSQEDNQQIRVPIAPGMMARHYTSIMRQLFWRDVMFNL</sequence>
<evidence type="ECO:0008006" key="3">
    <source>
        <dbReference type="Google" id="ProtNLM"/>
    </source>
</evidence>
<dbReference type="InterPro" id="IPR029044">
    <property type="entry name" value="Nucleotide-diphossugar_trans"/>
</dbReference>
<keyword evidence="2" id="KW-1185">Reference proteome</keyword>
<evidence type="ECO:0000313" key="1">
    <source>
        <dbReference type="EMBL" id="PTQ95881.1"/>
    </source>
</evidence>
<dbReference type="AlphaFoldDB" id="A0A2T5J8V8"/>
<proteinExistence type="predicted"/>
<reference evidence="1 2" key="1">
    <citation type="submission" date="2018-04" db="EMBL/GenBank/DDBJ databases">
        <title>Genomic Encyclopedia of Archaeal and Bacterial Type Strains, Phase II (KMG-II): from individual species to whole genera.</title>
        <authorList>
            <person name="Goeker M."/>
        </authorList>
    </citation>
    <scope>NUCLEOTIDE SEQUENCE [LARGE SCALE GENOMIC DNA]</scope>
    <source>
        <strain evidence="1 2">DSM 26809</strain>
    </source>
</reference>
<evidence type="ECO:0000313" key="2">
    <source>
        <dbReference type="Proteomes" id="UP000244168"/>
    </source>
</evidence>
<dbReference type="OrthoDB" id="759218at2"/>
<organism evidence="1 2">
    <name type="scientific">Mucilaginibacter yixingensis</name>
    <dbReference type="NCBI Taxonomy" id="1295612"/>
    <lineage>
        <taxon>Bacteria</taxon>
        <taxon>Pseudomonadati</taxon>
        <taxon>Bacteroidota</taxon>
        <taxon>Sphingobacteriia</taxon>
        <taxon>Sphingobacteriales</taxon>
        <taxon>Sphingobacteriaceae</taxon>
        <taxon>Mucilaginibacter</taxon>
    </lineage>
</organism>
<name>A0A2T5J8V8_9SPHI</name>
<dbReference type="RefSeq" id="WP_107829367.1">
    <property type="nucleotide sequence ID" value="NZ_CP160205.1"/>
</dbReference>
<dbReference type="EMBL" id="QAOQ01000005">
    <property type="protein sequence ID" value="PTQ95881.1"/>
    <property type="molecule type" value="Genomic_DNA"/>
</dbReference>
<comment type="caution">
    <text evidence="1">The sequence shown here is derived from an EMBL/GenBank/DDBJ whole genome shotgun (WGS) entry which is preliminary data.</text>
</comment>
<dbReference type="SUPFAM" id="SSF53448">
    <property type="entry name" value="Nucleotide-diphospho-sugar transferases"/>
    <property type="match status" value="1"/>
</dbReference>
<dbReference type="Proteomes" id="UP000244168">
    <property type="component" value="Unassembled WGS sequence"/>
</dbReference>
<protein>
    <recommendedName>
        <fullName evidence="3">Glycosyl transferase-like sugar-binding protein</fullName>
    </recommendedName>
</protein>
<accession>A0A2T5J8V8</accession>
<gene>
    <name evidence="1" type="ORF">C8P68_105392</name>
</gene>